<dbReference type="SUPFAM" id="SSF47598">
    <property type="entry name" value="Ribbon-helix-helix"/>
    <property type="match status" value="1"/>
</dbReference>
<dbReference type="EMBL" id="LK932456">
    <property type="protein sequence ID" value="CDS82875.1"/>
    <property type="molecule type" value="Genomic_DNA"/>
</dbReference>
<dbReference type="EMBL" id="LK933338">
    <property type="protein sequence ID" value="CDT68525.1"/>
    <property type="molecule type" value="Genomic_DNA"/>
</dbReference>
<dbReference type="InterPro" id="IPR010985">
    <property type="entry name" value="Ribbon_hlx_hlx"/>
</dbReference>
<reference evidence="4" key="2">
    <citation type="journal article" date="2018" name="Genome Biol.">
        <title>SKESA: strategic k-mer extension for scrupulous assemblies.</title>
        <authorList>
            <person name="Souvorov A."/>
            <person name="Agarwala R."/>
            <person name="Lipman D.J."/>
        </authorList>
    </citation>
    <scope>NUCLEOTIDE SEQUENCE</scope>
    <source>
        <strain evidence="4">Clostridioides</strain>
    </source>
</reference>
<dbReference type="Pfam" id="PF03869">
    <property type="entry name" value="Arc"/>
    <property type="match status" value="1"/>
</dbReference>
<dbReference type="InterPro" id="IPR005569">
    <property type="entry name" value="Arc_DNA-bd_dom"/>
</dbReference>
<dbReference type="Proteomes" id="UP000411588">
    <property type="component" value="Unassembled WGS sequence"/>
</dbReference>
<proteinExistence type="predicted"/>
<dbReference type="GO" id="GO:0003677">
    <property type="term" value="F:DNA binding"/>
    <property type="evidence" value="ECO:0007669"/>
    <property type="project" value="UniProtKB-KW"/>
</dbReference>
<evidence type="ECO:0000313" key="4">
    <source>
        <dbReference type="EMBL" id="HBH2622238.1"/>
    </source>
</evidence>
<keyword evidence="4" id="KW-0238">DNA-binding</keyword>
<feature type="domain" description="Arc-like DNA binding" evidence="1">
    <location>
        <begin position="8"/>
        <end position="40"/>
    </location>
</feature>
<dbReference type="Gene3D" id="1.10.1220.10">
    <property type="entry name" value="Met repressor-like"/>
    <property type="match status" value="1"/>
</dbReference>
<dbReference type="Proteomes" id="UP000879542">
    <property type="component" value="Unassembled WGS sequence"/>
</dbReference>
<evidence type="ECO:0000313" key="6">
    <source>
        <dbReference type="Proteomes" id="UP000411588"/>
    </source>
</evidence>
<organism evidence="3">
    <name type="scientific">Clostridioides difficile</name>
    <name type="common">Peptoclostridium difficile</name>
    <dbReference type="NCBI Taxonomy" id="1496"/>
    <lineage>
        <taxon>Bacteria</taxon>
        <taxon>Bacillati</taxon>
        <taxon>Bacillota</taxon>
        <taxon>Clostridia</taxon>
        <taxon>Peptostreptococcales</taxon>
        <taxon>Peptostreptococcaceae</taxon>
        <taxon>Clostridioides</taxon>
    </lineage>
</organism>
<reference evidence="3" key="1">
    <citation type="submission" date="2014-07" db="EMBL/GenBank/DDBJ databases">
        <authorList>
            <person name="Monot Marc"/>
        </authorList>
    </citation>
    <scope>NUCLEOTIDE SEQUENCE</scope>
    <source>
        <strain evidence="3">7032989</strain>
    </source>
</reference>
<dbReference type="AlphaFoldDB" id="A0A069AY38"/>
<dbReference type="RefSeq" id="WP_009894684.1">
    <property type="nucleotide sequence ID" value="NZ_BINA01000073.1"/>
</dbReference>
<dbReference type="EMBL" id="DAEQIJ010000049">
    <property type="protein sequence ID" value="HBH2622238.1"/>
    <property type="molecule type" value="Genomic_DNA"/>
</dbReference>
<name>A0A069AY38_CLODI</name>
<reference evidence="4" key="4">
    <citation type="submission" date="2021-06" db="EMBL/GenBank/DDBJ databases">
        <authorList>
            <consortium name="NCBI Pathogen Detection Project"/>
        </authorList>
    </citation>
    <scope>NUCLEOTIDE SEQUENCE</scope>
    <source>
        <strain evidence="4">Clostridioides</strain>
    </source>
</reference>
<evidence type="ECO:0000259" key="1">
    <source>
        <dbReference type="Pfam" id="PF03869"/>
    </source>
</evidence>
<evidence type="ECO:0000313" key="5">
    <source>
        <dbReference type="EMBL" id="VFD34125.1"/>
    </source>
</evidence>
<sequence length="62" mass="7331">MAKMGTYKNPHFAIRIPKEKLDKLKYIAEYNARSANKEIEFLVTKHIEMFEKEHGPIHLDSE</sequence>
<protein>
    <submittedName>
        <fullName evidence="4">Arc family DNA-binding protein</fullName>
    </submittedName>
    <submittedName>
        <fullName evidence="5">Arc-like DNA binding domain</fullName>
    </submittedName>
</protein>
<evidence type="ECO:0000313" key="2">
    <source>
        <dbReference type="EMBL" id="CDS82875.1"/>
    </source>
</evidence>
<evidence type="ECO:0000313" key="3">
    <source>
        <dbReference type="EMBL" id="CDT68525.1"/>
    </source>
</evidence>
<dbReference type="GO" id="GO:0006355">
    <property type="term" value="P:regulation of DNA-templated transcription"/>
    <property type="evidence" value="ECO:0007669"/>
    <property type="project" value="InterPro"/>
</dbReference>
<dbReference type="InterPro" id="IPR013321">
    <property type="entry name" value="Arc_rbn_hlx_hlx"/>
</dbReference>
<accession>A0A069AY38</accession>
<dbReference type="EMBL" id="CAADAN010000012">
    <property type="protein sequence ID" value="VFD34125.1"/>
    <property type="molecule type" value="Genomic_DNA"/>
</dbReference>
<reference evidence="5 6" key="3">
    <citation type="submission" date="2019-02" db="EMBL/GenBank/DDBJ databases">
        <authorList>
            <consortium name="Pathogen Informatics"/>
        </authorList>
    </citation>
    <scope>NUCLEOTIDE SEQUENCE [LARGE SCALE GENOMIC DNA]</scope>
    <source>
        <strain evidence="6">clo34</strain>
        <strain evidence="5">Clo34</strain>
    </source>
</reference>
<gene>
    <name evidence="3" type="ORF">BN1095_640016</name>
    <name evidence="2" type="ORF">BN1096_1110003</name>
    <name evidence="4" type="ORF">KRQ00_004070</name>
    <name evidence="5" type="ORF">SAMEA1402399_02934</name>
</gene>